<reference evidence="6 7" key="1">
    <citation type="submission" date="2024-03" db="EMBL/GenBank/DDBJ databases">
        <title>First Report of Pectobacterium brasiliscabiei causing potato scab in china.</title>
        <authorList>
            <person name="Handique U."/>
        </authorList>
    </citation>
    <scope>NUCLEOTIDE SEQUENCE [LARGE SCALE GENOMIC DNA]</scope>
    <source>
        <strain evidence="6 7">ZRIMU1503</strain>
    </source>
</reference>
<dbReference type="Gene3D" id="2.40.50.140">
    <property type="entry name" value="Nucleic acid-binding proteins"/>
    <property type="match status" value="2"/>
</dbReference>
<feature type="domain" description="S1 motif" evidence="5">
    <location>
        <begin position="21"/>
        <end position="97"/>
    </location>
</feature>
<protein>
    <submittedName>
        <fullName evidence="6">S1 RNA-binding domain-containing protein</fullName>
    </submittedName>
</protein>
<dbReference type="SUPFAM" id="SSF50249">
    <property type="entry name" value="Nucleic acid-binding proteins"/>
    <property type="match status" value="2"/>
</dbReference>
<dbReference type="SMART" id="SM00316">
    <property type="entry name" value="S1"/>
    <property type="match status" value="2"/>
</dbReference>
<evidence type="ECO:0000313" key="7">
    <source>
        <dbReference type="Proteomes" id="UP001365781"/>
    </source>
</evidence>
<keyword evidence="3" id="KW-0687">Ribonucleoprotein</keyword>
<dbReference type="PROSITE" id="PS50126">
    <property type="entry name" value="S1"/>
    <property type="match status" value="2"/>
</dbReference>
<evidence type="ECO:0000256" key="3">
    <source>
        <dbReference type="ARBA" id="ARBA00023274"/>
    </source>
</evidence>
<dbReference type="EMBL" id="JBBAYM010000049">
    <property type="protein sequence ID" value="MEI5616252.1"/>
    <property type="molecule type" value="Genomic_DNA"/>
</dbReference>
<name>A0ABU8GST5_9ACTN</name>
<evidence type="ECO:0000256" key="4">
    <source>
        <dbReference type="SAM" id="MobiDB-lite"/>
    </source>
</evidence>
<accession>A0ABU8GST5</accession>
<comment type="caution">
    <text evidence="6">The sequence shown here is derived from an EMBL/GenBank/DDBJ whole genome shotgun (WGS) entry which is preliminary data.</text>
</comment>
<dbReference type="InterPro" id="IPR003029">
    <property type="entry name" value="S1_domain"/>
</dbReference>
<dbReference type="PANTHER" id="PTHR10724">
    <property type="entry name" value="30S RIBOSOMAL PROTEIN S1"/>
    <property type="match status" value="1"/>
</dbReference>
<gene>
    <name evidence="6" type="ORF">WB403_44860</name>
</gene>
<keyword evidence="7" id="KW-1185">Reference proteome</keyword>
<organism evidence="6 7">
    <name type="scientific">Streptomyces brasiliscabiei</name>
    <dbReference type="NCBI Taxonomy" id="2736302"/>
    <lineage>
        <taxon>Bacteria</taxon>
        <taxon>Bacillati</taxon>
        <taxon>Actinomycetota</taxon>
        <taxon>Actinomycetes</taxon>
        <taxon>Kitasatosporales</taxon>
        <taxon>Streptomycetaceae</taxon>
        <taxon>Streptomyces</taxon>
    </lineage>
</organism>
<evidence type="ECO:0000313" key="6">
    <source>
        <dbReference type="EMBL" id="MEI5616252.1"/>
    </source>
</evidence>
<dbReference type="PANTHER" id="PTHR10724:SF7">
    <property type="entry name" value="SMALL RIBOSOMAL SUBUNIT PROTEIN BS1C"/>
    <property type="match status" value="1"/>
</dbReference>
<dbReference type="Proteomes" id="UP001365781">
    <property type="component" value="Unassembled WGS sequence"/>
</dbReference>
<evidence type="ECO:0000256" key="2">
    <source>
        <dbReference type="ARBA" id="ARBA00022980"/>
    </source>
</evidence>
<proteinExistence type="inferred from homology"/>
<sequence length="222" mass="24263">MRLGAEETPELWAFLGGLRMGEVLGGTVAAVERFGVFVALDDGPEHPVFPGVGFITVPELTWRRIGDASEVVRVGQRVACEFLQFDTWNGEARLSLRAMEPDPLQEFADRALEGRRLRGTVTKVVPFGVFVEVAEGIEGLVHLSELTLEPLESPEGVVRVGEEVMVVVTEVDRVRRRVVLSRVGAALPSEDDTDDDIDDDIDDGDDDTGGDDAGGHKRQRRA</sequence>
<feature type="compositionally biased region" description="Acidic residues" evidence="4">
    <location>
        <begin position="189"/>
        <end position="210"/>
    </location>
</feature>
<keyword evidence="2" id="KW-0689">Ribosomal protein</keyword>
<evidence type="ECO:0000256" key="1">
    <source>
        <dbReference type="ARBA" id="ARBA00006767"/>
    </source>
</evidence>
<dbReference type="RefSeq" id="WP_336542489.1">
    <property type="nucleotide sequence ID" value="NZ_JBBAYL010000036.1"/>
</dbReference>
<evidence type="ECO:0000259" key="5">
    <source>
        <dbReference type="PROSITE" id="PS50126"/>
    </source>
</evidence>
<feature type="domain" description="S1 motif" evidence="5">
    <location>
        <begin position="114"/>
        <end position="183"/>
    </location>
</feature>
<feature type="region of interest" description="Disordered" evidence="4">
    <location>
        <begin position="185"/>
        <end position="222"/>
    </location>
</feature>
<dbReference type="InterPro" id="IPR012340">
    <property type="entry name" value="NA-bd_OB-fold"/>
</dbReference>
<comment type="similarity">
    <text evidence="1">Belongs to the bacterial ribosomal protein bS1 family.</text>
</comment>
<dbReference type="InterPro" id="IPR050437">
    <property type="entry name" value="Ribos_protein_bS1-like"/>
</dbReference>
<dbReference type="Pfam" id="PF00575">
    <property type="entry name" value="S1"/>
    <property type="match status" value="2"/>
</dbReference>